<organism evidence="4 5">
    <name type="scientific">Microbacterium barkeri</name>
    <dbReference type="NCBI Taxonomy" id="33917"/>
    <lineage>
        <taxon>Bacteria</taxon>
        <taxon>Bacillati</taxon>
        <taxon>Actinomycetota</taxon>
        <taxon>Actinomycetes</taxon>
        <taxon>Micrococcales</taxon>
        <taxon>Microbacteriaceae</taxon>
        <taxon>Microbacterium</taxon>
    </lineage>
</organism>
<dbReference type="Pfam" id="PF00293">
    <property type="entry name" value="NUDIX"/>
    <property type="match status" value="1"/>
</dbReference>
<dbReference type="PRINTS" id="PR00502">
    <property type="entry name" value="NUDIXFAMILY"/>
</dbReference>
<accession>A0A9W6H289</accession>
<dbReference type="InterPro" id="IPR015797">
    <property type="entry name" value="NUDIX_hydrolase-like_dom_sf"/>
</dbReference>
<reference evidence="4" key="1">
    <citation type="journal article" date="2014" name="Int. J. Syst. Evol. Microbiol.">
        <title>Complete genome sequence of Corynebacterium casei LMG S-19264T (=DSM 44701T), isolated from a smear-ripened cheese.</title>
        <authorList>
            <consortium name="US DOE Joint Genome Institute (JGI-PGF)"/>
            <person name="Walter F."/>
            <person name="Albersmeier A."/>
            <person name="Kalinowski J."/>
            <person name="Ruckert C."/>
        </authorList>
    </citation>
    <scope>NUCLEOTIDE SEQUENCE</scope>
    <source>
        <strain evidence="4">VKM Ac-1020</strain>
    </source>
</reference>
<evidence type="ECO:0000313" key="4">
    <source>
        <dbReference type="EMBL" id="GLJ60794.1"/>
    </source>
</evidence>
<keyword evidence="5" id="KW-1185">Reference proteome</keyword>
<dbReference type="PANTHER" id="PTHR43736:SF1">
    <property type="entry name" value="DIHYDRONEOPTERIN TRIPHOSPHATE DIPHOSPHATASE"/>
    <property type="match status" value="1"/>
</dbReference>
<evidence type="ECO:0000313" key="5">
    <source>
        <dbReference type="Proteomes" id="UP001142462"/>
    </source>
</evidence>
<dbReference type="InterPro" id="IPR000086">
    <property type="entry name" value="NUDIX_hydrolase_dom"/>
</dbReference>
<comment type="similarity">
    <text evidence="1">Belongs to the Nudix hydrolase family.</text>
</comment>
<protein>
    <recommendedName>
        <fullName evidence="3">Nudix hydrolase domain-containing protein</fullName>
    </recommendedName>
</protein>
<dbReference type="EMBL" id="BSEJ01000003">
    <property type="protein sequence ID" value="GLJ60794.1"/>
    <property type="molecule type" value="Genomic_DNA"/>
</dbReference>
<dbReference type="GO" id="GO:0016787">
    <property type="term" value="F:hydrolase activity"/>
    <property type="evidence" value="ECO:0007669"/>
    <property type="project" value="UniProtKB-KW"/>
</dbReference>
<dbReference type="SUPFAM" id="SSF55811">
    <property type="entry name" value="Nudix"/>
    <property type="match status" value="1"/>
</dbReference>
<dbReference type="RefSeq" id="WP_271172512.1">
    <property type="nucleotide sequence ID" value="NZ_BSEJ01000003.1"/>
</dbReference>
<gene>
    <name evidence="4" type="ORF">GCM10017576_09230</name>
</gene>
<dbReference type="PROSITE" id="PS51462">
    <property type="entry name" value="NUDIX"/>
    <property type="match status" value="1"/>
</dbReference>
<evidence type="ECO:0000256" key="2">
    <source>
        <dbReference type="ARBA" id="ARBA00022801"/>
    </source>
</evidence>
<evidence type="ECO:0000259" key="3">
    <source>
        <dbReference type="PROSITE" id="PS51462"/>
    </source>
</evidence>
<dbReference type="Gene3D" id="3.90.79.10">
    <property type="entry name" value="Nucleoside Triphosphate Pyrophosphohydrolase"/>
    <property type="match status" value="1"/>
</dbReference>
<dbReference type="AlphaFoldDB" id="A0A9W6H289"/>
<comment type="caution">
    <text evidence="4">The sequence shown here is derived from an EMBL/GenBank/DDBJ whole genome shotgun (WGS) entry which is preliminary data.</text>
</comment>
<dbReference type="Proteomes" id="UP001142462">
    <property type="component" value="Unassembled WGS sequence"/>
</dbReference>
<sequence length="187" mass="19860">MIDPRSSLLASAREAVALVGPSVPAHDDFVAALEAHGAAALDREGPPAHLTASLFVFDSTGEQILLCLHGKGRFWVQPGGHLEAGDTSLAQAAARELEEETGVSRSLLCDVRVVDLDHHPLSSRFGRCASHLDVGVAAVVDRDAVALQVSDESDDLAWFPLDDLPSPLPPAFDERLARVRAAYAVAR</sequence>
<proteinExistence type="inferred from homology"/>
<dbReference type="InterPro" id="IPR020476">
    <property type="entry name" value="Nudix_hydrolase"/>
</dbReference>
<reference evidence="4" key="2">
    <citation type="submission" date="2023-01" db="EMBL/GenBank/DDBJ databases">
        <authorList>
            <person name="Sun Q."/>
            <person name="Evtushenko L."/>
        </authorList>
    </citation>
    <scope>NUCLEOTIDE SEQUENCE</scope>
    <source>
        <strain evidence="4">VKM Ac-1020</strain>
    </source>
</reference>
<evidence type="ECO:0000256" key="1">
    <source>
        <dbReference type="ARBA" id="ARBA00005582"/>
    </source>
</evidence>
<dbReference type="PANTHER" id="PTHR43736">
    <property type="entry name" value="ADP-RIBOSE PYROPHOSPHATASE"/>
    <property type="match status" value="1"/>
</dbReference>
<dbReference type="CDD" id="cd03674">
    <property type="entry name" value="NUDIX_Hydrolase"/>
    <property type="match status" value="1"/>
</dbReference>
<keyword evidence="2" id="KW-0378">Hydrolase</keyword>
<feature type="domain" description="Nudix hydrolase" evidence="3">
    <location>
        <begin position="47"/>
        <end position="182"/>
    </location>
</feature>
<name>A0A9W6H289_9MICO</name>